<dbReference type="Pfam" id="PF13966">
    <property type="entry name" value="zf-RVT"/>
    <property type="match status" value="1"/>
</dbReference>
<evidence type="ECO:0000313" key="3">
    <source>
        <dbReference type="Proteomes" id="UP001153076"/>
    </source>
</evidence>
<comment type="caution">
    <text evidence="2">The sequence shown here is derived from an EMBL/GenBank/DDBJ whole genome shotgun (WGS) entry which is preliminary data.</text>
</comment>
<gene>
    <name evidence="2" type="ORF">Cgig2_026487</name>
</gene>
<accession>A0A9Q1QJK1</accession>
<reference evidence="2" key="1">
    <citation type="submission" date="2022-04" db="EMBL/GenBank/DDBJ databases">
        <title>Carnegiea gigantea Genome sequencing and assembly v2.</title>
        <authorList>
            <person name="Copetti D."/>
            <person name="Sanderson M.J."/>
            <person name="Burquez A."/>
            <person name="Wojciechowski M.F."/>
        </authorList>
    </citation>
    <scope>NUCLEOTIDE SEQUENCE</scope>
    <source>
        <strain evidence="2">SGP5-SGP5p</strain>
        <tissue evidence="2">Aerial part</tissue>
    </source>
</reference>
<proteinExistence type="predicted"/>
<dbReference type="InterPro" id="IPR026960">
    <property type="entry name" value="RVT-Znf"/>
</dbReference>
<dbReference type="AlphaFoldDB" id="A0A9Q1QJK1"/>
<keyword evidence="3" id="KW-1185">Reference proteome</keyword>
<evidence type="ECO:0000259" key="1">
    <source>
        <dbReference type="Pfam" id="PF13966"/>
    </source>
</evidence>
<feature type="domain" description="Reverse transcriptase zinc-binding" evidence="1">
    <location>
        <begin position="56"/>
        <end position="138"/>
    </location>
</feature>
<dbReference type="OrthoDB" id="1000431at2759"/>
<protein>
    <recommendedName>
        <fullName evidence="1">Reverse transcriptase zinc-binding domain-containing protein</fullName>
    </recommendedName>
</protein>
<organism evidence="2 3">
    <name type="scientific">Carnegiea gigantea</name>
    <dbReference type="NCBI Taxonomy" id="171969"/>
    <lineage>
        <taxon>Eukaryota</taxon>
        <taxon>Viridiplantae</taxon>
        <taxon>Streptophyta</taxon>
        <taxon>Embryophyta</taxon>
        <taxon>Tracheophyta</taxon>
        <taxon>Spermatophyta</taxon>
        <taxon>Magnoliopsida</taxon>
        <taxon>eudicotyledons</taxon>
        <taxon>Gunneridae</taxon>
        <taxon>Pentapetalae</taxon>
        <taxon>Caryophyllales</taxon>
        <taxon>Cactineae</taxon>
        <taxon>Cactaceae</taxon>
        <taxon>Cactoideae</taxon>
        <taxon>Echinocereeae</taxon>
        <taxon>Carnegiea</taxon>
    </lineage>
</organism>
<name>A0A9Q1QJK1_9CARY</name>
<evidence type="ECO:0000313" key="2">
    <source>
        <dbReference type="EMBL" id="KAJ8442545.1"/>
    </source>
</evidence>
<dbReference type="EMBL" id="JAKOGI010000139">
    <property type="protein sequence ID" value="KAJ8442545.1"/>
    <property type="molecule type" value="Genomic_DNA"/>
</dbReference>
<dbReference type="Proteomes" id="UP001153076">
    <property type="component" value="Unassembled WGS sequence"/>
</dbReference>
<sequence length="154" mass="18055">MLLSRSYGKRTEQWKWEPFAYLLLDNILKIISSFELMHGEEWEDHLVWDGASSSRFSIKFALTLIHEDILKVRDRVWQFIWKLKALQRLRFFLWLVAHDRLMTNTNRVSGGLADDSRCKGCLLKEEDAIHLLRDCKVLVGILALRGNSNPVVSR</sequence>